<accession>A0A4U9F1A2</accession>
<reference evidence="2" key="1">
    <citation type="submission" date="2019-04" db="EMBL/GenBank/DDBJ databases">
        <authorList>
            <person name="Melise S."/>
            <person name="Noan J."/>
            <person name="Okalmin O."/>
        </authorList>
    </citation>
    <scope>NUCLEOTIDE SEQUENCE</scope>
    <source>
        <strain evidence="2">FN9</strain>
    </source>
</reference>
<sequence>MQKHGQQTPSTSYPSKSRITAFLVGTTRGSSQAMRFAPLNGGPTALLSQYQAIHNFATRVMGESKVEIVRLRRRTRGGQREL</sequence>
<dbReference type="Proteomes" id="UP000746612">
    <property type="component" value="Unassembled WGS sequence"/>
</dbReference>
<organism evidence="1 3">
    <name type="scientific">Gibberella zeae</name>
    <name type="common">Wheat head blight fungus</name>
    <name type="synonym">Fusarium graminearum</name>
    <dbReference type="NCBI Taxonomy" id="5518"/>
    <lineage>
        <taxon>Eukaryota</taxon>
        <taxon>Fungi</taxon>
        <taxon>Dikarya</taxon>
        <taxon>Ascomycota</taxon>
        <taxon>Pezizomycotina</taxon>
        <taxon>Sordariomycetes</taxon>
        <taxon>Hypocreomycetidae</taxon>
        <taxon>Hypocreales</taxon>
        <taxon>Nectriaceae</taxon>
        <taxon>Fusarium</taxon>
    </lineage>
</organism>
<name>A0A4U9F1A2_GIBZA</name>
<dbReference type="EMBL" id="CAAKMV010000148">
    <property type="protein sequence ID" value="VIO60824.1"/>
    <property type="molecule type" value="Genomic_DNA"/>
</dbReference>
<evidence type="ECO:0000313" key="3">
    <source>
        <dbReference type="Proteomes" id="UP000746612"/>
    </source>
</evidence>
<protein>
    <submittedName>
        <fullName evidence="1">Uncharacterized protein</fullName>
    </submittedName>
</protein>
<reference evidence="1" key="2">
    <citation type="submission" date="2021-03" db="EMBL/GenBank/DDBJ databases">
        <authorList>
            <person name="Alouane T."/>
            <person name="Langin T."/>
            <person name="Bonhomme L."/>
        </authorList>
    </citation>
    <scope>NUCLEOTIDE SEQUENCE</scope>
    <source>
        <strain evidence="1">MDC_Fg202</strain>
    </source>
</reference>
<evidence type="ECO:0000313" key="2">
    <source>
        <dbReference type="EMBL" id="VIO60824.1"/>
    </source>
</evidence>
<dbReference type="AlphaFoldDB" id="A0A4U9F1A2"/>
<dbReference type="EMBL" id="CAJPIJ010000158">
    <property type="protein sequence ID" value="CAG1995124.1"/>
    <property type="molecule type" value="Genomic_DNA"/>
</dbReference>
<proteinExistence type="predicted"/>
<gene>
    <name evidence="2" type="ORF">FUG_LOCUS416538</name>
    <name evidence="1" type="ORF">MDCFG202_LOCUS389634</name>
</gene>
<evidence type="ECO:0000313" key="1">
    <source>
        <dbReference type="EMBL" id="CAG1995124.1"/>
    </source>
</evidence>